<organism evidence="2">
    <name type="scientific">Ornithodoros erraticus</name>
    <name type="common">European soft tick</name>
    <name type="synonym">Alectorobius erraticus</name>
    <dbReference type="NCBI Taxonomy" id="265619"/>
    <lineage>
        <taxon>Eukaryota</taxon>
        <taxon>Metazoa</taxon>
        <taxon>Ecdysozoa</taxon>
        <taxon>Arthropoda</taxon>
        <taxon>Chelicerata</taxon>
        <taxon>Arachnida</taxon>
        <taxon>Acari</taxon>
        <taxon>Parasitiformes</taxon>
        <taxon>Ixodida</taxon>
        <taxon>Ixodoidea</taxon>
        <taxon>Argasidae</taxon>
        <taxon>Ornithodorinae</taxon>
        <taxon>Ornithodoros</taxon>
    </lineage>
</organism>
<dbReference type="InterPro" id="IPR024079">
    <property type="entry name" value="MetalloPept_cat_dom_sf"/>
</dbReference>
<dbReference type="EMBL" id="GFWV01003131">
    <property type="protein sequence ID" value="MAA27861.1"/>
    <property type="molecule type" value="Transcribed_RNA"/>
</dbReference>
<dbReference type="Gene3D" id="3.40.390.10">
    <property type="entry name" value="Collagenase (Catalytic Domain)"/>
    <property type="match status" value="1"/>
</dbReference>
<reference evidence="2" key="1">
    <citation type="submission" date="2017-08" db="EMBL/GenBank/DDBJ databases">
        <title>Ornithodoros erraticus midgut genes differentially expressed after blood feeding.</title>
        <authorList>
            <person name="Oleaga A."/>
        </authorList>
    </citation>
    <scope>NUCLEOTIDE SEQUENCE</scope>
    <source>
        <strain evidence="2">Female</strain>
        <tissue evidence="2">Gut</tissue>
    </source>
</reference>
<dbReference type="AlphaFoldDB" id="A0A293LJ54"/>
<evidence type="ECO:0008006" key="3">
    <source>
        <dbReference type="Google" id="ProtNLM"/>
    </source>
</evidence>
<dbReference type="GO" id="GO:0008237">
    <property type="term" value="F:metallopeptidase activity"/>
    <property type="evidence" value="ECO:0007669"/>
    <property type="project" value="InterPro"/>
</dbReference>
<feature type="signal peptide" evidence="1">
    <location>
        <begin position="1"/>
        <end position="23"/>
    </location>
</feature>
<evidence type="ECO:0000313" key="2">
    <source>
        <dbReference type="EMBL" id="MAA27861.1"/>
    </source>
</evidence>
<sequence length="331" mass="36480">MMSKEVFLLAIVLTCCQVPSAHGTTILPSPFDVSVYVTVDDSFEGLFQQEPLVNEFIETALNGATLRYASIFKKVHVRLIPDGLSEIGPGNEGYFMKLRSDGHLDAEQSLRRFVPYAAEGHRVSYNRRHQRSFTKEVVLLITGKNICKSSTKTDICEVIKGTAAPSSLCTNESAAILTLTTDIQESTDRIATYIGKIMGAGIREEHDTCPGEGDIFNDRDEADMIAYLQTLDQSCLSQRKNPRYFLTPGSRFRKESFCLTKLPGRPAVSFCGDNNDLSRCKIRCCSPGKYVAAEYTAPDGTVCSELKDGTQLQGGATWSNSSAFQEAKLCF</sequence>
<protein>
    <recommendedName>
        <fullName evidence="3">Secreted metalloprotease</fullName>
    </recommendedName>
</protein>
<name>A0A293LJ54_ORNER</name>
<keyword evidence="1" id="KW-0732">Signal</keyword>
<feature type="chain" id="PRO_5013036357" description="Secreted metalloprotease" evidence="1">
    <location>
        <begin position="24"/>
        <end position="331"/>
    </location>
</feature>
<evidence type="ECO:0000256" key="1">
    <source>
        <dbReference type="SAM" id="SignalP"/>
    </source>
</evidence>
<accession>A0A293LJ54</accession>
<proteinExistence type="predicted"/>